<name>A0ABM6T9U3_9BACE</name>
<dbReference type="EMBL" id="CP027231">
    <property type="protein sequence ID" value="AVM53424.1"/>
    <property type="molecule type" value="Genomic_DNA"/>
</dbReference>
<dbReference type="RefSeq" id="WP_106042074.1">
    <property type="nucleotide sequence ID" value="NZ_CALHZC010000024.1"/>
</dbReference>
<dbReference type="Pfam" id="PF13173">
    <property type="entry name" value="AAA_14"/>
    <property type="match status" value="1"/>
</dbReference>
<sequence length="457" mass="53258">MKRKIYQKLLDWKRNRKGNAALLIEGARRIGKSYIVEEFARNEYDSYILIDFSKVNPQIMDFFHLYMDDLDTLFMNLQVYFNKKLTPRQSFGEEAHSLIIFDEIQFCPKARAAIKHLVIDRRFDYIETGSLVSIKKNVKDIMLPSEEHAVEMYPMDFEEFLWAMGDETMMPYIRNRFEKLEPMGVFHRKALDYFRQYLIVGGMPQAVANYVEGRNFADVDEVKRDILALYRKDIHKYADNQETKVAAIYEEIPGQLQKHEKKFKLAALQNEARMRDYSEAFFWLSDSKIINCCYNATEPSIGLKLNEERTTLKCYMADTGLLISHAFDERDIVSDELYKKLMFGKLEVNEGMLVENMVAQMLKASGHKLYFYSKSSATAAAEDRMEIDFLIAKPTTTSRHNISPIEVKSGGRYTITSLKKCIAKFGKHLSTPYVLHDKDVKKEEGIVYLPLYMTPLL</sequence>
<dbReference type="PANTHER" id="PTHR33295">
    <property type="entry name" value="ATPASE"/>
    <property type="match status" value="1"/>
</dbReference>
<accession>A0ABM6T9U3</accession>
<evidence type="ECO:0000259" key="2">
    <source>
        <dbReference type="Pfam" id="PF13635"/>
    </source>
</evidence>
<gene>
    <name evidence="3" type="ORF">C4H11_11215</name>
</gene>
<feature type="domain" description="DUF4143" evidence="2">
    <location>
        <begin position="232"/>
        <end position="410"/>
    </location>
</feature>
<protein>
    <submittedName>
        <fullName evidence="3">ATPase</fullName>
    </submittedName>
</protein>
<evidence type="ECO:0000259" key="1">
    <source>
        <dbReference type="Pfam" id="PF13173"/>
    </source>
</evidence>
<evidence type="ECO:0000313" key="3">
    <source>
        <dbReference type="EMBL" id="AVM53424.1"/>
    </source>
</evidence>
<dbReference type="InterPro" id="IPR027417">
    <property type="entry name" value="P-loop_NTPase"/>
</dbReference>
<keyword evidence="4" id="KW-1185">Reference proteome</keyword>
<dbReference type="PANTHER" id="PTHR33295:SF7">
    <property type="entry name" value="ATPASE"/>
    <property type="match status" value="1"/>
</dbReference>
<organism evidence="3 4">
    <name type="scientific">Bacteroides zoogleoformans</name>
    <dbReference type="NCBI Taxonomy" id="28119"/>
    <lineage>
        <taxon>Bacteria</taxon>
        <taxon>Pseudomonadati</taxon>
        <taxon>Bacteroidota</taxon>
        <taxon>Bacteroidia</taxon>
        <taxon>Bacteroidales</taxon>
        <taxon>Bacteroidaceae</taxon>
        <taxon>Bacteroides</taxon>
    </lineage>
</organism>
<feature type="domain" description="AAA" evidence="1">
    <location>
        <begin position="20"/>
        <end position="161"/>
    </location>
</feature>
<dbReference type="Proteomes" id="UP000238304">
    <property type="component" value="Chromosome"/>
</dbReference>
<dbReference type="SUPFAM" id="SSF52540">
    <property type="entry name" value="P-loop containing nucleoside triphosphate hydrolases"/>
    <property type="match status" value="1"/>
</dbReference>
<evidence type="ECO:0000313" key="4">
    <source>
        <dbReference type="Proteomes" id="UP000238304"/>
    </source>
</evidence>
<reference evidence="3 4" key="1">
    <citation type="submission" date="2018-02" db="EMBL/GenBank/DDBJ databases">
        <authorList>
            <person name="Holder M.E."/>
            <person name="Ajami N.J."/>
            <person name="Petrosino J.F."/>
        </authorList>
    </citation>
    <scope>NUCLEOTIDE SEQUENCE [LARGE SCALE GENOMIC DNA]</scope>
    <source>
        <strain evidence="3 4">ATCC 33285</strain>
    </source>
</reference>
<dbReference type="InterPro" id="IPR025420">
    <property type="entry name" value="DUF4143"/>
</dbReference>
<dbReference type="Pfam" id="PF13635">
    <property type="entry name" value="DUF4143"/>
    <property type="match status" value="1"/>
</dbReference>
<proteinExistence type="predicted"/>
<dbReference type="InterPro" id="IPR041682">
    <property type="entry name" value="AAA_14"/>
</dbReference>